<organism evidence="4 7">
    <name type="scientific">Thalassospira lucentensis</name>
    <dbReference type="NCBI Taxonomy" id="168935"/>
    <lineage>
        <taxon>Bacteria</taxon>
        <taxon>Pseudomonadati</taxon>
        <taxon>Pseudomonadota</taxon>
        <taxon>Alphaproteobacteria</taxon>
        <taxon>Rhodospirillales</taxon>
        <taxon>Thalassospiraceae</taxon>
        <taxon>Thalassospira</taxon>
    </lineage>
</organism>
<proteinExistence type="predicted"/>
<feature type="domain" description="HD-GYP" evidence="3">
    <location>
        <begin position="162"/>
        <end position="358"/>
    </location>
</feature>
<dbReference type="Pfam" id="PF13487">
    <property type="entry name" value="HD_5"/>
    <property type="match status" value="1"/>
</dbReference>
<dbReference type="AlphaFoldDB" id="A0A358HQS9"/>
<evidence type="ECO:0000313" key="6">
    <source>
        <dbReference type="Proteomes" id="UP000264179"/>
    </source>
</evidence>
<comment type="caution">
    <text evidence="4">The sequence shown here is derived from an EMBL/GenBank/DDBJ whole genome shotgun (WGS) entry which is preliminary data.</text>
</comment>
<dbReference type="Proteomes" id="UP000264753">
    <property type="component" value="Unassembled WGS sequence"/>
</dbReference>
<gene>
    <name evidence="4" type="ORF">DEF21_06485</name>
    <name evidence="5" type="ORF">DHR80_16495</name>
</gene>
<reference evidence="6 7" key="1">
    <citation type="journal article" date="2018" name="Nat. Biotechnol.">
        <title>A standardized bacterial taxonomy based on genome phylogeny substantially revises the tree of life.</title>
        <authorList>
            <person name="Parks D.H."/>
            <person name="Chuvochina M."/>
            <person name="Waite D.W."/>
            <person name="Rinke C."/>
            <person name="Skarshewski A."/>
            <person name="Chaumeil P.A."/>
            <person name="Hugenholtz P."/>
        </authorList>
    </citation>
    <scope>NUCLEOTIDE SEQUENCE [LARGE SCALE GENOMIC DNA]</scope>
    <source>
        <strain evidence="4">UBA8707</strain>
        <strain evidence="5">UBA9881</strain>
    </source>
</reference>
<evidence type="ECO:0000256" key="1">
    <source>
        <dbReference type="PROSITE-ProRule" id="PRU00169"/>
    </source>
</evidence>
<dbReference type="InterPro" id="IPR037522">
    <property type="entry name" value="HD_GYP_dom"/>
</dbReference>
<evidence type="ECO:0000259" key="3">
    <source>
        <dbReference type="PROSITE" id="PS51832"/>
    </source>
</evidence>
<dbReference type="EMBL" id="DOOG01000054">
    <property type="protein sequence ID" value="HBU97536.1"/>
    <property type="molecule type" value="Genomic_DNA"/>
</dbReference>
<evidence type="ECO:0000259" key="2">
    <source>
        <dbReference type="PROSITE" id="PS50110"/>
    </source>
</evidence>
<dbReference type="EMBL" id="DPOP01000130">
    <property type="protein sequence ID" value="HCW68759.1"/>
    <property type="molecule type" value="Genomic_DNA"/>
</dbReference>
<dbReference type="InterPro" id="IPR011006">
    <property type="entry name" value="CheY-like_superfamily"/>
</dbReference>
<feature type="modified residue" description="4-aspartylphosphate" evidence="1">
    <location>
        <position position="49"/>
    </location>
</feature>
<dbReference type="PANTHER" id="PTHR43155">
    <property type="entry name" value="CYCLIC DI-GMP PHOSPHODIESTERASE PA4108-RELATED"/>
    <property type="match status" value="1"/>
</dbReference>
<dbReference type="SUPFAM" id="SSF52172">
    <property type="entry name" value="CheY-like"/>
    <property type="match status" value="1"/>
</dbReference>
<evidence type="ECO:0000313" key="7">
    <source>
        <dbReference type="Proteomes" id="UP000264753"/>
    </source>
</evidence>
<dbReference type="GO" id="GO:0008081">
    <property type="term" value="F:phosphoric diester hydrolase activity"/>
    <property type="evidence" value="ECO:0007669"/>
    <property type="project" value="UniProtKB-ARBA"/>
</dbReference>
<dbReference type="Proteomes" id="UP000264179">
    <property type="component" value="Unassembled WGS sequence"/>
</dbReference>
<evidence type="ECO:0008006" key="8">
    <source>
        <dbReference type="Google" id="ProtNLM"/>
    </source>
</evidence>
<accession>A0A358HQS9</accession>
<dbReference type="InterPro" id="IPR006675">
    <property type="entry name" value="HDIG_dom"/>
</dbReference>
<evidence type="ECO:0000313" key="5">
    <source>
        <dbReference type="EMBL" id="HCW68759.1"/>
    </source>
</evidence>
<dbReference type="InterPro" id="IPR001789">
    <property type="entry name" value="Sig_transdc_resp-reg_receiver"/>
</dbReference>
<evidence type="ECO:0000313" key="4">
    <source>
        <dbReference type="EMBL" id="HBU97536.1"/>
    </source>
</evidence>
<sequence>MQSKLRTTLHVLSENMQTGILPSILMGVDVCFLDPRKPVPADIDLLLADIDLKNPHSVDKIRAFRNVAKPHTQIFIAVTKNDRQNQRQASALGAKKTILKPLSEIGLAIVIEELRTPHRFVTPSTTTIIETSARAMREIFEQAAQQEPIDIRLIGETGRQIAESVADLGVLEWLDTVRIYHHSTFQHVLLVTGIACAFAQGVGMSIEDIAKLTQAGLLHDIGKVWTPAAILDKTGRLTREEFDIVKRHPKDGYLQLVRQGNIHPDILDAVLHHHEYLDGSGYPDGLAASEITDITRILTICDIMGALLERRAYKKPFTVQEAIAVLFKMADQGKIEKALAVAMAQIFDCALSNIRLPENDLLDSAPN</sequence>
<dbReference type="Gene3D" id="1.10.3210.10">
    <property type="entry name" value="Hypothetical protein af1432"/>
    <property type="match status" value="1"/>
</dbReference>
<protein>
    <recommendedName>
        <fullName evidence="8">HD-GYP domain-containing protein</fullName>
    </recommendedName>
</protein>
<dbReference type="PANTHER" id="PTHR43155:SF2">
    <property type="entry name" value="CYCLIC DI-GMP PHOSPHODIESTERASE PA4108"/>
    <property type="match status" value="1"/>
</dbReference>
<dbReference type="NCBIfam" id="TIGR00277">
    <property type="entry name" value="HDIG"/>
    <property type="match status" value="1"/>
</dbReference>
<dbReference type="GO" id="GO:0000160">
    <property type="term" value="P:phosphorelay signal transduction system"/>
    <property type="evidence" value="ECO:0007669"/>
    <property type="project" value="InterPro"/>
</dbReference>
<dbReference type="Gene3D" id="3.40.50.2300">
    <property type="match status" value="1"/>
</dbReference>
<name>A0A358HQS9_9PROT</name>
<dbReference type="CDD" id="cd00077">
    <property type="entry name" value="HDc"/>
    <property type="match status" value="1"/>
</dbReference>
<dbReference type="SMART" id="SM00471">
    <property type="entry name" value="HDc"/>
    <property type="match status" value="1"/>
</dbReference>
<dbReference type="PROSITE" id="PS50110">
    <property type="entry name" value="RESPONSE_REGULATORY"/>
    <property type="match status" value="1"/>
</dbReference>
<dbReference type="InterPro" id="IPR003607">
    <property type="entry name" value="HD/PDEase_dom"/>
</dbReference>
<dbReference type="SUPFAM" id="SSF109604">
    <property type="entry name" value="HD-domain/PDEase-like"/>
    <property type="match status" value="1"/>
</dbReference>
<keyword evidence="1" id="KW-0597">Phosphoprotein</keyword>
<feature type="domain" description="Response regulatory" evidence="2">
    <location>
        <begin position="1"/>
        <end position="115"/>
    </location>
</feature>
<dbReference type="PROSITE" id="PS51832">
    <property type="entry name" value="HD_GYP"/>
    <property type="match status" value="1"/>
</dbReference>